<dbReference type="Proteomes" id="UP001161391">
    <property type="component" value="Unassembled WGS sequence"/>
</dbReference>
<dbReference type="EMBL" id="BSNK01000001">
    <property type="protein sequence ID" value="GLQ22128.1"/>
    <property type="molecule type" value="Genomic_DNA"/>
</dbReference>
<dbReference type="Pfam" id="PF07700">
    <property type="entry name" value="HNOB"/>
    <property type="match status" value="1"/>
</dbReference>
<reference evidence="2" key="1">
    <citation type="journal article" date="2014" name="Int. J. Syst. Evol. Microbiol.">
        <title>Complete genome of a new Firmicutes species belonging to the dominant human colonic microbiota ('Ruminococcus bicirculans') reveals two chromosomes and a selective capacity to utilize plant glucans.</title>
        <authorList>
            <consortium name="NISC Comparative Sequencing Program"/>
            <person name="Wegmann U."/>
            <person name="Louis P."/>
            <person name="Goesmann A."/>
            <person name="Henrissat B."/>
            <person name="Duncan S.H."/>
            <person name="Flint H.J."/>
        </authorList>
    </citation>
    <scope>NUCLEOTIDE SEQUENCE</scope>
    <source>
        <strain evidence="2">NBRC 108219</strain>
    </source>
</reference>
<dbReference type="InterPro" id="IPR024096">
    <property type="entry name" value="NO_sig/Golgi_transp_ligand-bd"/>
</dbReference>
<dbReference type="Gene3D" id="3.90.1520.10">
    <property type="entry name" value="H-NOX domain"/>
    <property type="match status" value="1"/>
</dbReference>
<accession>A0ABQ5V3N8</accession>
<proteinExistence type="predicted"/>
<evidence type="ECO:0000313" key="3">
    <source>
        <dbReference type="Proteomes" id="UP001161391"/>
    </source>
</evidence>
<feature type="domain" description="Heme NO-binding" evidence="1">
    <location>
        <begin position="2"/>
        <end position="162"/>
    </location>
</feature>
<dbReference type="RefSeq" id="WP_284386395.1">
    <property type="nucleotide sequence ID" value="NZ_BSNK01000001.1"/>
</dbReference>
<dbReference type="PANTHER" id="PTHR45655">
    <property type="entry name" value="GUANYLATE CYCLASE SOLUBLE SUBUNIT BETA-2"/>
    <property type="match status" value="1"/>
</dbReference>
<gene>
    <name evidence="2" type="ORF">GCM10007853_00020</name>
</gene>
<reference evidence="2" key="2">
    <citation type="submission" date="2023-01" db="EMBL/GenBank/DDBJ databases">
        <title>Draft genome sequence of Algimonas ampicilliniresistens strain NBRC 108219.</title>
        <authorList>
            <person name="Sun Q."/>
            <person name="Mori K."/>
        </authorList>
    </citation>
    <scope>NUCLEOTIDE SEQUENCE</scope>
    <source>
        <strain evidence="2">NBRC 108219</strain>
    </source>
</reference>
<dbReference type="InterPro" id="IPR011644">
    <property type="entry name" value="Heme_NO-bd"/>
</dbReference>
<evidence type="ECO:0000259" key="1">
    <source>
        <dbReference type="Pfam" id="PF07700"/>
    </source>
</evidence>
<dbReference type="SUPFAM" id="SSF111126">
    <property type="entry name" value="Ligand-binding domain in the NO signalling and Golgi transport"/>
    <property type="match status" value="1"/>
</dbReference>
<comment type="caution">
    <text evidence="2">The sequence shown here is derived from an EMBL/GenBank/DDBJ whole genome shotgun (WGS) entry which is preliminary data.</text>
</comment>
<name>A0ABQ5V3N8_9PROT</name>
<evidence type="ECO:0000313" key="2">
    <source>
        <dbReference type="EMBL" id="GLQ22128.1"/>
    </source>
</evidence>
<organism evidence="2 3">
    <name type="scientific">Algimonas ampicilliniresistens</name>
    <dbReference type="NCBI Taxonomy" id="1298735"/>
    <lineage>
        <taxon>Bacteria</taxon>
        <taxon>Pseudomonadati</taxon>
        <taxon>Pseudomonadota</taxon>
        <taxon>Alphaproteobacteria</taxon>
        <taxon>Maricaulales</taxon>
        <taxon>Robiginitomaculaceae</taxon>
        <taxon>Algimonas</taxon>
    </lineage>
</organism>
<dbReference type="InterPro" id="IPR038158">
    <property type="entry name" value="H-NOX_domain_sf"/>
</dbReference>
<protein>
    <recommendedName>
        <fullName evidence="1">Heme NO-binding domain-containing protein</fullName>
    </recommendedName>
</protein>
<sequence length="209" mass="23221">MYGIIHNAVKSTVLLNADEGVWKSIVDAAGLTDQHFLSPANYSDETTFRLIDTVADALDVARDDVLRLAGQHWCDFAMNAGYGSLFSMAGSDLGQFLANLDRMHHSLNVALPEAIMPSFDLIRSDADGFEIIYRSQRGGLECFVEGIFDALFKHYDEAINMEWEMRGGHAHFVLSRIKMTATADLMDDAHNHAPDMFSKRSVMTNENAA</sequence>
<dbReference type="PANTHER" id="PTHR45655:SF13">
    <property type="entry name" value="SOLUBLE GUANYLATE CYCLASE GCY-32-RELATED"/>
    <property type="match status" value="1"/>
</dbReference>
<keyword evidence="3" id="KW-1185">Reference proteome</keyword>